<dbReference type="OrthoDB" id="4772757at2759"/>
<dbReference type="PROSITE" id="PS50088">
    <property type="entry name" value="ANK_REPEAT"/>
    <property type="match status" value="2"/>
</dbReference>
<sequence length="357" mass="41025">MLSGPAQRFLQLLTTSILIIMAMPKSSICFREAYDLRTEGRIQLEEYLKHIVAHYEGMRHETDAEGNRPFLYAGFEDEVRKIVLGKDFEPLNEGETALVYSIFVSAFQGNFSAVQELLSSSMLASETYLCPLVEIAKETGDAQLLRLCLSMGYRLTGYNECNRILDCRTEKNPSTEWLNVLYDFDFRQWRTDREQLNKWATWHYVLNMGPQCTRWWVDHGGRTPSARGLFSGYQPAWPGAPTFRVLLDHFGIDWFTNSGTLQLATKKQDFETVKMLVEAGANVNESVEDWNRDIRENRAAPLPALHMAVYAKSEKMIRYLIDHGAKLPRKDIEDPYNLTPQEFKPFNQLVVELGGVE</sequence>
<keyword evidence="1" id="KW-0040">ANK repeat</keyword>
<keyword evidence="2" id="KW-0732">Signal</keyword>
<dbReference type="Gene3D" id="1.25.40.20">
    <property type="entry name" value="Ankyrin repeat-containing domain"/>
    <property type="match status" value="1"/>
</dbReference>
<organism evidence="3 4">
    <name type="scientific">Phaeosphaeria nodorum (strain SN15 / ATCC MYA-4574 / FGSC 10173)</name>
    <name type="common">Glume blotch fungus</name>
    <name type="synonym">Parastagonospora nodorum</name>
    <dbReference type="NCBI Taxonomy" id="321614"/>
    <lineage>
        <taxon>Eukaryota</taxon>
        <taxon>Fungi</taxon>
        <taxon>Dikarya</taxon>
        <taxon>Ascomycota</taxon>
        <taxon>Pezizomycotina</taxon>
        <taxon>Dothideomycetes</taxon>
        <taxon>Pleosporomycetidae</taxon>
        <taxon>Pleosporales</taxon>
        <taxon>Pleosporineae</taxon>
        <taxon>Phaeosphaeriaceae</taxon>
        <taxon>Parastagonospora</taxon>
    </lineage>
</organism>
<protein>
    <submittedName>
        <fullName evidence="3">Uncharacterized protein</fullName>
    </submittedName>
</protein>
<dbReference type="InterPro" id="IPR002110">
    <property type="entry name" value="Ankyrin_rpt"/>
</dbReference>
<proteinExistence type="predicted"/>
<dbReference type="Proteomes" id="UP000663193">
    <property type="component" value="Chromosome 2"/>
</dbReference>
<dbReference type="InterPro" id="IPR036770">
    <property type="entry name" value="Ankyrin_rpt-contain_sf"/>
</dbReference>
<feature type="repeat" description="ANK" evidence="1">
    <location>
        <begin position="304"/>
        <end position="332"/>
    </location>
</feature>
<evidence type="ECO:0000313" key="4">
    <source>
        <dbReference type="Proteomes" id="UP000663193"/>
    </source>
</evidence>
<dbReference type="SMART" id="SM00248">
    <property type="entry name" value="ANK"/>
    <property type="match status" value="3"/>
</dbReference>
<accession>A0A7U2ESG9</accession>
<keyword evidence="4" id="KW-1185">Reference proteome</keyword>
<gene>
    <name evidence="3" type="ORF">JI435_023540</name>
</gene>
<name>A0A7U2ESG9_PHANO</name>
<dbReference type="EMBL" id="CP069024">
    <property type="protein sequence ID" value="QRC92213.1"/>
    <property type="molecule type" value="Genomic_DNA"/>
</dbReference>
<evidence type="ECO:0000256" key="1">
    <source>
        <dbReference type="PROSITE-ProRule" id="PRU00023"/>
    </source>
</evidence>
<evidence type="ECO:0000313" key="3">
    <source>
        <dbReference type="EMBL" id="QRC92213.1"/>
    </source>
</evidence>
<feature type="signal peptide" evidence="2">
    <location>
        <begin position="1"/>
        <end position="29"/>
    </location>
</feature>
<dbReference type="Pfam" id="PF13637">
    <property type="entry name" value="Ank_4"/>
    <property type="match status" value="1"/>
</dbReference>
<reference evidence="4" key="1">
    <citation type="journal article" date="2021" name="BMC Genomics">
        <title>Chromosome-level genome assembly and manually-curated proteome of model necrotroph Parastagonospora nodorum Sn15 reveals a genome-wide trove of candidate effector homologs, and redundancy of virulence-related functions within an accessory chromosome.</title>
        <authorList>
            <person name="Bertazzoni S."/>
            <person name="Jones D.A.B."/>
            <person name="Phan H.T."/>
            <person name="Tan K.-C."/>
            <person name="Hane J.K."/>
        </authorList>
    </citation>
    <scope>NUCLEOTIDE SEQUENCE [LARGE SCALE GENOMIC DNA]</scope>
    <source>
        <strain evidence="4">SN15 / ATCC MYA-4574 / FGSC 10173)</strain>
    </source>
</reference>
<dbReference type="SUPFAM" id="SSF48403">
    <property type="entry name" value="Ankyrin repeat"/>
    <property type="match status" value="1"/>
</dbReference>
<feature type="chain" id="PRO_5031287290" evidence="2">
    <location>
        <begin position="30"/>
        <end position="357"/>
    </location>
</feature>
<dbReference type="AlphaFoldDB" id="A0A7U2ESG9"/>
<dbReference type="VEuPathDB" id="FungiDB:JI435_023540"/>
<feature type="repeat" description="ANK" evidence="1">
    <location>
        <begin position="256"/>
        <end position="288"/>
    </location>
</feature>
<evidence type="ECO:0000256" key="2">
    <source>
        <dbReference type="SAM" id="SignalP"/>
    </source>
</evidence>